<organism evidence="2 3">
    <name type="scientific">Aureobasidium pullulans</name>
    <name type="common">Black yeast</name>
    <name type="synonym">Pullularia pullulans</name>
    <dbReference type="NCBI Taxonomy" id="5580"/>
    <lineage>
        <taxon>Eukaryota</taxon>
        <taxon>Fungi</taxon>
        <taxon>Dikarya</taxon>
        <taxon>Ascomycota</taxon>
        <taxon>Pezizomycotina</taxon>
        <taxon>Dothideomycetes</taxon>
        <taxon>Dothideomycetidae</taxon>
        <taxon>Dothideales</taxon>
        <taxon>Saccotheciaceae</taxon>
        <taxon>Aureobasidium</taxon>
    </lineage>
</organism>
<evidence type="ECO:0000313" key="2">
    <source>
        <dbReference type="EMBL" id="THW16419.1"/>
    </source>
</evidence>
<feature type="region of interest" description="Disordered" evidence="1">
    <location>
        <begin position="96"/>
        <end position="173"/>
    </location>
</feature>
<dbReference type="PANTHER" id="PTHR10782:SF4">
    <property type="entry name" value="TONALLI, ISOFORM E"/>
    <property type="match status" value="1"/>
</dbReference>
<feature type="compositionally biased region" description="Low complexity" evidence="1">
    <location>
        <begin position="459"/>
        <end position="469"/>
    </location>
</feature>
<dbReference type="GO" id="GO:0016925">
    <property type="term" value="P:protein sumoylation"/>
    <property type="evidence" value="ECO:0007669"/>
    <property type="project" value="TreeGrafter"/>
</dbReference>
<proteinExistence type="predicted"/>
<dbReference type="GO" id="GO:0000785">
    <property type="term" value="C:chromatin"/>
    <property type="evidence" value="ECO:0007669"/>
    <property type="project" value="TreeGrafter"/>
</dbReference>
<dbReference type="AlphaFoldDB" id="A0A4S9L8F6"/>
<dbReference type="InterPro" id="IPR013083">
    <property type="entry name" value="Znf_RING/FYVE/PHD"/>
</dbReference>
<sequence>MAQSPSALSDPAASATHRNIFGRPAQYSWMQPSTVLSQPPLRASGKHAQRQAAAPVAIDCETVPYESPSTVPLQSSPLQELGHVHEAAVLDASNRRNFLPSPAPSDHHDKSPSLPAVRQSPAQPVARLRENRHASATSSRQASISTPALPQSSAANSPTITAQSATSNSPLPNTALPFGPQWSAVFQSDECAKRLSDFAAAHEHLNEADLERLGILYDATIQNDWYFIILLMLLACHSIKSQALQPLLTQLPQHALPLFARLLGEQWENGCPLSRDVLFFISTYPRPLNELRVSLTEQSFMTAIRHIADCLYSITLNLDRVLSKCRQAETLPTVHDLIESLGIRSLLFQRATFRFLLRNTWGSDSGPSAELAMREFMIEQQRFGLEGGQSPEVRGFQQNIYRNIYHQHVCAAQHLHSNPITSVNSNPATATSPVQRSAMAPIMPPLYNMAQSQSPHLGQAPNQPQTQTAAQLQAQMRIQMQIQAQVQAQAQAQAQAHAHAHAQAHATQAQLQPQAAQSPLPALFQNSNQAQNQNQGASLPPSTYFQNPGGSFQFQPGFQQGASAFARHPGQPGHHNNPATPQDIAQMQSLMLYQQQMRPVLSSNSPSSATQRSRPQPAQSRPPPRLFFPGPNVSVPQPAQPDYRRSALHQAHMRSPVLAPKLPDTSVCAASNDHFRRVVGFALEPVKLTTSPVQEIPFQLPPQAVEKLLSVKAGVDGDPPYGEPDTTSIMLRLRCCEVIPTRPLPTENGWVTLDGSWPVQAYFTVNQTPLEPRRKLHHGKCLPIDVTHCVRADANKLVVRINRSRHDKSPFNYAVAIEVVGFATRESITQACMKRLVPSERILSTIKKAMTSDDDDLIMQPQCFSIHLFEPFSNAKIFDIPVRGQDCLHREAFDLGVFLDTRLERPTQPPKDRISKVDVWRCPICKADSRPQSLIVDGFLVTVRQELASKNLLKTRSINIESDGSWSPVREAQDDEETEDEATPAPKKPVEVILIDDD</sequence>
<accession>A0A4S9L8F6</accession>
<name>A0A4S9L8F6_AURPU</name>
<reference evidence="2 3" key="1">
    <citation type="submission" date="2018-10" db="EMBL/GenBank/DDBJ databases">
        <title>Fifty Aureobasidium pullulans genomes reveal a recombining polyextremotolerant generalist.</title>
        <authorList>
            <person name="Gostincar C."/>
            <person name="Turk M."/>
            <person name="Zajc J."/>
            <person name="Gunde-Cimerman N."/>
        </authorList>
    </citation>
    <scope>NUCLEOTIDE SEQUENCE [LARGE SCALE GENOMIC DNA]</scope>
    <source>
        <strain evidence="2 3">EXF-11318</strain>
    </source>
</reference>
<comment type="caution">
    <text evidence="2">The sequence shown here is derived from an EMBL/GenBank/DDBJ whole genome shotgun (WGS) entry which is preliminary data.</text>
</comment>
<dbReference type="Proteomes" id="UP000308014">
    <property type="component" value="Unassembled WGS sequence"/>
</dbReference>
<feature type="region of interest" description="Disordered" evidence="1">
    <location>
        <begin position="448"/>
        <end position="469"/>
    </location>
</feature>
<feature type="region of interest" description="Disordered" evidence="1">
    <location>
        <begin position="964"/>
        <end position="998"/>
    </location>
</feature>
<dbReference type="EMBL" id="QZAJ01000134">
    <property type="protein sequence ID" value="THW16419.1"/>
    <property type="molecule type" value="Genomic_DNA"/>
</dbReference>
<dbReference type="Gene3D" id="3.30.40.10">
    <property type="entry name" value="Zinc/RING finger domain, C3HC4 (zinc finger)"/>
    <property type="match status" value="1"/>
</dbReference>
<dbReference type="GO" id="GO:0061665">
    <property type="term" value="F:SUMO ligase activity"/>
    <property type="evidence" value="ECO:0007669"/>
    <property type="project" value="TreeGrafter"/>
</dbReference>
<feature type="region of interest" description="Disordered" evidence="1">
    <location>
        <begin position="497"/>
        <end position="517"/>
    </location>
</feature>
<gene>
    <name evidence="2" type="ORF">D6D24_04457</name>
</gene>
<feature type="compositionally biased region" description="Acidic residues" evidence="1">
    <location>
        <begin position="973"/>
        <end position="982"/>
    </location>
</feature>
<evidence type="ECO:0000313" key="3">
    <source>
        <dbReference type="Proteomes" id="UP000308014"/>
    </source>
</evidence>
<protein>
    <submittedName>
        <fullName evidence="2">Uncharacterized protein</fullName>
    </submittedName>
</protein>
<dbReference type="PANTHER" id="PTHR10782">
    <property type="entry name" value="ZINC FINGER MIZ DOMAIN-CONTAINING PROTEIN"/>
    <property type="match status" value="1"/>
</dbReference>
<feature type="region of interest" description="Disordered" evidence="1">
    <location>
        <begin position="598"/>
        <end position="642"/>
    </location>
</feature>
<evidence type="ECO:0000256" key="1">
    <source>
        <dbReference type="SAM" id="MobiDB-lite"/>
    </source>
</evidence>
<feature type="compositionally biased region" description="Polar residues" evidence="1">
    <location>
        <begin position="134"/>
        <end position="172"/>
    </location>
</feature>
<feature type="compositionally biased region" description="Polar residues" evidence="1">
    <location>
        <begin position="601"/>
        <end position="610"/>
    </location>
</feature>